<sequence>MLDVIVIGAGLSGLQAARCIQRAGLSVTIVEARDRVGGRTFSVPLASEYGVVDLGAAWINEKSHSRVMNYIRLFQLTMVDQSVDRKAILHTHTKRYEFPCSGVPSLSKEDQENIAKIYDHIMAKSQNEEIQDPHDKISVNEYVCNIGANENTAKVVDFWTQTFHGLESTQVSAASFIGHCRNNHGLPPIGTGGLVGSSHKYLESGTMDIACGIADLVGESNVFLSHPVVSIKDEDTHITVTSALGKVFRGQKCIVSIPSGSLTNVSFTPSSSRPIWANPDLMAMGHFHKSIVCYDRRWWSEIGYNGFCVSYVGPISIVRDSSVPARGLYALTCLVTGTAGESWSRLASHDRRRAILDQLAAIYNADHDSALWQPIEYLDHVWQCEEYSHGALSPVPSIAHLKDLASSYGKAAGNLHFVGTEYADEWKNHMEGALLSGERGAQEVIEALKKMPKSGFQG</sequence>
<dbReference type="InterPro" id="IPR050703">
    <property type="entry name" value="Flavin_MAO"/>
</dbReference>
<dbReference type="InterPro" id="IPR036188">
    <property type="entry name" value="FAD/NAD-bd_sf"/>
</dbReference>
<keyword evidence="3 6" id="KW-0560">Oxidoreductase</keyword>
<dbReference type="EMBL" id="JAAOAM010000228">
    <property type="protein sequence ID" value="KAF5537786.1"/>
    <property type="molecule type" value="Genomic_DNA"/>
</dbReference>
<keyword evidence="6" id="KW-0285">Flavoprotein</keyword>
<dbReference type="Pfam" id="PF01593">
    <property type="entry name" value="Amino_oxidase"/>
    <property type="match status" value="1"/>
</dbReference>
<comment type="caution">
    <text evidence="8">The sequence shown here is derived from an EMBL/GenBank/DDBJ whole genome shotgun (WGS) entry which is preliminary data.</text>
</comment>
<evidence type="ECO:0000313" key="8">
    <source>
        <dbReference type="EMBL" id="KAF5537786.1"/>
    </source>
</evidence>
<feature type="binding site" evidence="5">
    <location>
        <begin position="31"/>
        <end position="32"/>
    </location>
    <ligand>
        <name>FAD</name>
        <dbReference type="ChEBI" id="CHEBI:57692"/>
    </ligand>
</feature>
<evidence type="ECO:0000256" key="3">
    <source>
        <dbReference type="ARBA" id="ARBA00023002"/>
    </source>
</evidence>
<dbReference type="AlphaFoldDB" id="A0A8H5MPN3"/>
<reference evidence="8 9" key="1">
    <citation type="submission" date="2020-05" db="EMBL/GenBank/DDBJ databases">
        <title>Identification and distribution of gene clusters putatively required for synthesis of sphingolipid metabolism inhibitors in phylogenetically diverse species of the filamentous fungus Fusarium.</title>
        <authorList>
            <person name="Kim H.-S."/>
            <person name="Busman M."/>
            <person name="Brown D.W."/>
            <person name="Divon H."/>
            <person name="Uhlig S."/>
            <person name="Proctor R.H."/>
        </authorList>
    </citation>
    <scope>NUCLEOTIDE SEQUENCE [LARGE SCALE GENOMIC DNA]</scope>
    <source>
        <strain evidence="8 9">NRRL 53147</strain>
    </source>
</reference>
<evidence type="ECO:0000256" key="4">
    <source>
        <dbReference type="ARBA" id="ARBA00048448"/>
    </source>
</evidence>
<accession>A0A8H5MPN3</accession>
<gene>
    <name evidence="8" type="ORF">FMEXI_9695</name>
</gene>
<comment type="similarity">
    <text evidence="2 6">Belongs to the flavin monoamine oxidase family.</text>
</comment>
<feature type="binding site" evidence="5">
    <location>
        <position position="179"/>
    </location>
    <ligand>
        <name>substrate</name>
    </ligand>
</feature>
<dbReference type="PANTHER" id="PTHR43563">
    <property type="entry name" value="AMINE OXIDASE"/>
    <property type="match status" value="1"/>
</dbReference>
<protein>
    <recommendedName>
        <fullName evidence="6">Amine oxidase</fullName>
        <ecNumber evidence="6">1.4.3.-</ecNumber>
    </recommendedName>
</protein>
<feature type="binding site" evidence="5">
    <location>
        <position position="421"/>
    </location>
    <ligand>
        <name>FAD</name>
        <dbReference type="ChEBI" id="CHEBI:57692"/>
    </ligand>
</feature>
<proteinExistence type="inferred from homology"/>
<feature type="domain" description="Amine oxidase" evidence="7">
    <location>
        <begin position="11"/>
        <end position="445"/>
    </location>
</feature>
<evidence type="ECO:0000259" key="7">
    <source>
        <dbReference type="Pfam" id="PF01593"/>
    </source>
</evidence>
<evidence type="ECO:0000256" key="6">
    <source>
        <dbReference type="RuleBase" id="RU362067"/>
    </source>
</evidence>
<feature type="binding site" evidence="5">
    <location>
        <position position="228"/>
    </location>
    <ligand>
        <name>FAD</name>
        <dbReference type="ChEBI" id="CHEBI:57692"/>
    </ligand>
</feature>
<dbReference type="Gene3D" id="3.50.50.60">
    <property type="entry name" value="FAD/NAD(P)-binding domain"/>
    <property type="match status" value="1"/>
</dbReference>
<dbReference type="Proteomes" id="UP000522262">
    <property type="component" value="Unassembled WGS sequence"/>
</dbReference>
<organism evidence="8 9">
    <name type="scientific">Fusarium mexicanum</name>
    <dbReference type="NCBI Taxonomy" id="751941"/>
    <lineage>
        <taxon>Eukaryota</taxon>
        <taxon>Fungi</taxon>
        <taxon>Dikarya</taxon>
        <taxon>Ascomycota</taxon>
        <taxon>Pezizomycotina</taxon>
        <taxon>Sordariomycetes</taxon>
        <taxon>Hypocreomycetidae</taxon>
        <taxon>Hypocreales</taxon>
        <taxon>Nectriaceae</taxon>
        <taxon>Fusarium</taxon>
        <taxon>Fusarium fujikuroi species complex</taxon>
    </lineage>
</organism>
<keyword evidence="9" id="KW-1185">Reference proteome</keyword>
<evidence type="ECO:0000256" key="1">
    <source>
        <dbReference type="ARBA" id="ARBA00001974"/>
    </source>
</evidence>
<evidence type="ECO:0000313" key="9">
    <source>
        <dbReference type="Proteomes" id="UP000522262"/>
    </source>
</evidence>
<dbReference type="GO" id="GO:0097621">
    <property type="term" value="F:monoamine oxidase activity"/>
    <property type="evidence" value="ECO:0007669"/>
    <property type="project" value="UniProtKB-EC"/>
</dbReference>
<dbReference type="SUPFAM" id="SSF54373">
    <property type="entry name" value="FAD-linked reductases, C-terminal domain"/>
    <property type="match status" value="1"/>
</dbReference>
<evidence type="ECO:0000256" key="2">
    <source>
        <dbReference type="ARBA" id="ARBA00005995"/>
    </source>
</evidence>
<feature type="binding site" evidence="5">
    <location>
        <position position="12"/>
    </location>
    <ligand>
        <name>FAD</name>
        <dbReference type="ChEBI" id="CHEBI:57692"/>
    </ligand>
</feature>
<comment type="catalytic activity">
    <reaction evidence="4">
        <text>a secondary aliphatic amine + O2 + H2O = a primary amine + an aldehyde + H2O2</text>
        <dbReference type="Rhea" id="RHEA:26414"/>
        <dbReference type="ChEBI" id="CHEBI:15377"/>
        <dbReference type="ChEBI" id="CHEBI:15379"/>
        <dbReference type="ChEBI" id="CHEBI:16240"/>
        <dbReference type="ChEBI" id="CHEBI:17478"/>
        <dbReference type="ChEBI" id="CHEBI:58855"/>
        <dbReference type="ChEBI" id="CHEBI:65296"/>
        <dbReference type="EC" id="1.4.3.4"/>
    </reaction>
</comment>
<dbReference type="PRINTS" id="PR00757">
    <property type="entry name" value="AMINEOXDASEF"/>
</dbReference>
<dbReference type="InterPro" id="IPR002937">
    <property type="entry name" value="Amino_oxidase"/>
</dbReference>
<comment type="cofactor">
    <cofactor evidence="1 6">
        <name>FAD</name>
        <dbReference type="ChEBI" id="CHEBI:57692"/>
    </cofactor>
</comment>
<keyword evidence="6" id="KW-0274">FAD</keyword>
<dbReference type="InterPro" id="IPR001613">
    <property type="entry name" value="Flavin_amine_oxidase"/>
</dbReference>
<dbReference type="EC" id="1.4.3.-" evidence="6"/>
<name>A0A8H5MPN3_9HYPO</name>
<evidence type="ECO:0000256" key="5">
    <source>
        <dbReference type="PIRSR" id="PIRSR601613-1"/>
    </source>
</evidence>
<dbReference type="SUPFAM" id="SSF51905">
    <property type="entry name" value="FAD/NAD(P)-binding domain"/>
    <property type="match status" value="1"/>
</dbReference>
<dbReference type="PANTHER" id="PTHR43563:SF14">
    <property type="entry name" value="AMINE OXIDASE"/>
    <property type="match status" value="1"/>
</dbReference>